<name>F8L9V8_SIMNZ</name>
<dbReference type="Proteomes" id="UP000000496">
    <property type="component" value="Chromosome gsn.131"/>
</dbReference>
<evidence type="ECO:0008006" key="12">
    <source>
        <dbReference type="Google" id="ProtNLM"/>
    </source>
</evidence>
<dbReference type="SUPFAM" id="SSF51905">
    <property type="entry name" value="FAD/NAD(P)-binding domain"/>
    <property type="match status" value="1"/>
</dbReference>
<keyword evidence="3" id="KW-0285">Flavoprotein</keyword>
<dbReference type="Gene3D" id="3.50.50.60">
    <property type="entry name" value="FAD/NAD(P)-binding domain"/>
    <property type="match status" value="2"/>
</dbReference>
<dbReference type="Pfam" id="PF00732">
    <property type="entry name" value="GMC_oxred_N"/>
    <property type="match status" value="1"/>
</dbReference>
<dbReference type="eggNOG" id="COG2303">
    <property type="taxonomic scope" value="Bacteria"/>
</dbReference>
<feature type="coiled-coil region" evidence="6">
    <location>
        <begin position="394"/>
        <end position="424"/>
    </location>
</feature>
<dbReference type="GO" id="GO:0016614">
    <property type="term" value="F:oxidoreductase activity, acting on CH-OH group of donors"/>
    <property type="evidence" value="ECO:0007669"/>
    <property type="project" value="InterPro"/>
</dbReference>
<accession>F8L9V8</accession>
<evidence type="ECO:0000256" key="2">
    <source>
        <dbReference type="ARBA" id="ARBA00010790"/>
    </source>
</evidence>
<dbReference type="InterPro" id="IPR007867">
    <property type="entry name" value="GMC_OxRtase_C"/>
</dbReference>
<sequence>MAEVVRKALETPLKKLVEKSSEIDVLIIGSGTAGITAAIALAEKNTGLNIALLEAGPLTLLEHVGSSSVRLNARVVNQLQDQIVYKTLWGGNEKGEQPNTNGWSAVGGRTLLWGGYIPRFIPEDFSDWPFNYADFEPYYKRAEDLICAAPREGVPAFVRTKGQDKFMKELKKHGFSFQESPLAIDSSCSENGNLPVGYDSSIARLIRSESLVTFGEKPGISLTSEVEVISLEKKGDRITAVHVVDRKTDASYVLSPKKVVIACGGAQSVRLVLASKIEENEDILGKYINDHLFARGFLKRRKGIWENLMHLYSPPTSQKLFHCQICGPLTMEKVEFLRNNWTALPTKWLEWNSPGDCLEYQFFGIATTEKENRLELIENRDSPFGRLPSCKVIYKRSQRDLAILDEMKKNIENLSLAIDAELINWEVLPPGTALHDIGGLRMGKDPETSIVNPSGQFWRIQNLYVADASSWPSQGSANPYLTITAWALKLADEMRFSNG</sequence>
<feature type="domain" description="Glucose-methanol-choline oxidoreductase N-terminal" evidence="7">
    <location>
        <begin position="104"/>
        <end position="292"/>
    </location>
</feature>
<evidence type="ECO:0000256" key="3">
    <source>
        <dbReference type="ARBA" id="ARBA00022630"/>
    </source>
</evidence>
<evidence type="ECO:0000256" key="5">
    <source>
        <dbReference type="ARBA" id="ARBA00023002"/>
    </source>
</evidence>
<dbReference type="STRING" id="331113.SNE_A17860"/>
<protein>
    <recommendedName>
        <fullName evidence="12">Glucose-methanol-choline oxidoreductase</fullName>
    </recommendedName>
</protein>
<evidence type="ECO:0000256" key="6">
    <source>
        <dbReference type="SAM" id="Coils"/>
    </source>
</evidence>
<feature type="domain" description="FAD-dependent oxidoreductase 2 FAD-binding" evidence="8">
    <location>
        <begin position="24"/>
        <end position="60"/>
    </location>
</feature>
<dbReference type="AlphaFoldDB" id="F8L9V8"/>
<dbReference type="Pfam" id="PF05199">
    <property type="entry name" value="GMC_oxred_C"/>
    <property type="match status" value="1"/>
</dbReference>
<keyword evidence="11" id="KW-1185">Reference proteome</keyword>
<evidence type="ECO:0000259" key="7">
    <source>
        <dbReference type="Pfam" id="PF00732"/>
    </source>
</evidence>
<keyword evidence="5" id="KW-0560">Oxidoreductase</keyword>
<keyword evidence="6" id="KW-0175">Coiled coil</keyword>
<reference evidence="10 11" key="2">
    <citation type="journal article" date="2011" name="Mol. Biol. Evol.">
        <title>Unity in variety--the pan-genome of the Chlamydiae.</title>
        <authorList>
            <person name="Collingro A."/>
            <person name="Tischler P."/>
            <person name="Weinmaier T."/>
            <person name="Penz T."/>
            <person name="Heinz E."/>
            <person name="Brunham R.C."/>
            <person name="Read T.D."/>
            <person name="Bavoil P.M."/>
            <person name="Sachse K."/>
            <person name="Kahane S."/>
            <person name="Friedman M.G."/>
            <person name="Rattei T."/>
            <person name="Myers G.S."/>
            <person name="Horn M."/>
        </authorList>
    </citation>
    <scope>NUCLEOTIDE SEQUENCE [LARGE SCALE GENOMIC DNA]</scope>
    <source>
        <strain evidence="11">ATCC VR-1471 / Z</strain>
    </source>
</reference>
<feature type="domain" description="Glucose-methanol-choline oxidoreductase C-terminal" evidence="9">
    <location>
        <begin position="432"/>
        <end position="487"/>
    </location>
</feature>
<evidence type="ECO:0000313" key="11">
    <source>
        <dbReference type="Proteomes" id="UP000000496"/>
    </source>
</evidence>
<dbReference type="InterPro" id="IPR051473">
    <property type="entry name" value="P2Ox-like"/>
</dbReference>
<dbReference type="GO" id="GO:0050660">
    <property type="term" value="F:flavin adenine dinucleotide binding"/>
    <property type="evidence" value="ECO:0007669"/>
    <property type="project" value="InterPro"/>
</dbReference>
<dbReference type="PANTHER" id="PTHR42784">
    <property type="entry name" value="PYRANOSE 2-OXIDASE"/>
    <property type="match status" value="1"/>
</dbReference>
<dbReference type="KEGG" id="sng:SNE_A17860"/>
<dbReference type="HOGENOM" id="CLU_008878_4_0_0"/>
<dbReference type="InterPro" id="IPR003953">
    <property type="entry name" value="FAD-dep_OxRdtase_2_FAD-bd"/>
</dbReference>
<dbReference type="InterPro" id="IPR036188">
    <property type="entry name" value="FAD/NAD-bd_sf"/>
</dbReference>
<evidence type="ECO:0000256" key="1">
    <source>
        <dbReference type="ARBA" id="ARBA00001974"/>
    </source>
</evidence>
<evidence type="ECO:0000259" key="9">
    <source>
        <dbReference type="Pfam" id="PF05199"/>
    </source>
</evidence>
<evidence type="ECO:0000256" key="4">
    <source>
        <dbReference type="ARBA" id="ARBA00022827"/>
    </source>
</evidence>
<gene>
    <name evidence="10" type="ordered locus">SNE_A17860</name>
</gene>
<organism evidence="10 11">
    <name type="scientific">Simkania negevensis (strain ATCC VR-1471 / DSM 27360 / Z)</name>
    <dbReference type="NCBI Taxonomy" id="331113"/>
    <lineage>
        <taxon>Bacteria</taxon>
        <taxon>Pseudomonadati</taxon>
        <taxon>Chlamydiota</taxon>
        <taxon>Chlamydiia</taxon>
        <taxon>Parachlamydiales</taxon>
        <taxon>Simkaniaceae</taxon>
        <taxon>Simkania</taxon>
    </lineage>
</organism>
<dbReference type="EMBL" id="FR872582">
    <property type="protein sequence ID" value="CCB89663.1"/>
    <property type="molecule type" value="Genomic_DNA"/>
</dbReference>
<keyword evidence="4" id="KW-0274">FAD</keyword>
<proteinExistence type="inferred from homology"/>
<dbReference type="PANTHER" id="PTHR42784:SF1">
    <property type="entry name" value="PYRANOSE 2-OXIDASE"/>
    <property type="match status" value="1"/>
</dbReference>
<dbReference type="RefSeq" id="WP_013944129.1">
    <property type="nucleotide sequence ID" value="NC_015713.1"/>
</dbReference>
<evidence type="ECO:0000259" key="8">
    <source>
        <dbReference type="Pfam" id="PF00890"/>
    </source>
</evidence>
<comment type="cofactor">
    <cofactor evidence="1">
        <name>FAD</name>
        <dbReference type="ChEBI" id="CHEBI:57692"/>
    </cofactor>
</comment>
<reference key="1">
    <citation type="journal article" date="2011" name="Mol. Biol. Evol.">
        <title>Unity in variety -- the pan-genome of the Chlamydiae.</title>
        <authorList>
            <person name="Collingro A."/>
            <person name="Tischler P."/>
            <person name="Weinmaier T."/>
            <person name="Penz T."/>
            <person name="Heinz E."/>
            <person name="Brunham R.C."/>
            <person name="Read T.D."/>
            <person name="Bavoil P.M."/>
            <person name="Sachse K."/>
            <person name="Kahane S."/>
            <person name="Friedman M.G."/>
            <person name="Rattei T."/>
            <person name="Myers G.S.A."/>
            <person name="Horn M."/>
        </authorList>
    </citation>
    <scope>NUCLEOTIDE SEQUENCE</scope>
    <source>
        <strain>Z</strain>
    </source>
</reference>
<dbReference type="InterPro" id="IPR000172">
    <property type="entry name" value="GMC_OxRdtase_N"/>
</dbReference>
<dbReference type="OrthoDB" id="9787779at2"/>
<dbReference type="Pfam" id="PF00890">
    <property type="entry name" value="FAD_binding_2"/>
    <property type="match status" value="1"/>
</dbReference>
<evidence type="ECO:0000313" key="10">
    <source>
        <dbReference type="EMBL" id="CCB89663.1"/>
    </source>
</evidence>
<comment type="similarity">
    <text evidence="2">Belongs to the GMC oxidoreductase family.</text>
</comment>